<reference evidence="3 4" key="1">
    <citation type="journal article" date="2012" name="Eukaryot. Cell">
        <title>Genome sequence of the Trichosporon asahii environmental strain CBS 8904.</title>
        <authorList>
            <person name="Yang R.Y."/>
            <person name="Li H.T."/>
            <person name="Zhu H."/>
            <person name="Zhou G.P."/>
            <person name="Wang M."/>
            <person name="Wang L."/>
        </authorList>
    </citation>
    <scope>NUCLEOTIDE SEQUENCE [LARGE SCALE GENOMIC DNA]</scope>
    <source>
        <strain evidence="3 4">CBS 8904</strain>
    </source>
</reference>
<evidence type="ECO:0000256" key="1">
    <source>
        <dbReference type="SAM" id="MobiDB-lite"/>
    </source>
</evidence>
<evidence type="ECO:0000259" key="2">
    <source>
        <dbReference type="PROSITE" id="PS50878"/>
    </source>
</evidence>
<feature type="domain" description="Reverse transcriptase" evidence="2">
    <location>
        <begin position="453"/>
        <end position="704"/>
    </location>
</feature>
<feature type="compositionally biased region" description="Acidic residues" evidence="1">
    <location>
        <begin position="106"/>
        <end position="124"/>
    </location>
</feature>
<dbReference type="AlphaFoldDB" id="K1WL81"/>
<protein>
    <recommendedName>
        <fullName evidence="2">Reverse transcriptase domain-containing protein</fullName>
    </recommendedName>
</protein>
<dbReference type="Pfam" id="PF00078">
    <property type="entry name" value="RVT_1"/>
    <property type="match status" value="1"/>
</dbReference>
<feature type="region of interest" description="Disordered" evidence="1">
    <location>
        <begin position="143"/>
        <end position="253"/>
    </location>
</feature>
<dbReference type="HOGENOM" id="CLU_282875_0_0_1"/>
<dbReference type="eggNOG" id="ENOG502S9D9">
    <property type="taxonomic scope" value="Eukaryota"/>
</dbReference>
<dbReference type="EMBL" id="AMBO01000302">
    <property type="protein sequence ID" value="EKD01989.1"/>
    <property type="molecule type" value="Genomic_DNA"/>
</dbReference>
<comment type="caution">
    <text evidence="3">The sequence shown here is derived from an EMBL/GenBank/DDBJ whole genome shotgun (WGS) entry which is preliminary data.</text>
</comment>
<evidence type="ECO:0000313" key="4">
    <source>
        <dbReference type="Proteomes" id="UP000006757"/>
    </source>
</evidence>
<dbReference type="PROSITE" id="PS50878">
    <property type="entry name" value="RT_POL"/>
    <property type="match status" value="1"/>
</dbReference>
<dbReference type="Proteomes" id="UP000006757">
    <property type="component" value="Unassembled WGS sequence"/>
</dbReference>
<feature type="region of interest" description="Disordered" evidence="1">
    <location>
        <begin position="100"/>
        <end position="131"/>
    </location>
</feature>
<accession>K1WL81</accession>
<sequence>MSDDDTRGMTVPDQVEVFRCPLCPSPRAVSTRHKLMTHINRHHSHHVFSADQLLLWGLDDCPKCHWLLASREKGLARHRCADSYELKEYDGDLVMPDGSLVPSWDTLDDDDSPGDVSDAEDDDPPAPTTSQQADNILSSIFHNSINISPSGPAPTVAAVGMRPPPLTPQRTPATTAPGPAPNCPPQSTTPRSPPNDTPTTPTPAPPRRRAPLPGPSARGSKRTAPNSAPRPRQQRPEKRQPPPGGCGADIKDLSVLLRYPAPRRVNKKETRAGVRECVGRLCRAFIQAPSAETLRPLILFPKLGYQAHCHLGRRALLRALSSYPDIPTPTPPPSGIPSHNRFTRASRMIGQGRLGAAARALEAAAPIAEATAETEAYLDKLHPKGHPLPFSHLKHPPNRPNALPFSEDDLMDAIRSFDRGTAAGPDGWCPPLVEVVSDLPDFRLAMLRLFQLVTEGKAPCRDLLCASSLTPLAKPGGGVRPIAVGSYFYRLIVKAALKAKDSTPALLETQFGVGTPGGVEPILHWIEDLVSKTADDDDPTYITFLDFENAFNSVSRVDMADAIKKHVPHLLALAEWSYGARTPLLSHPDRSLKPLRYSEEGIRQGDVAGPLFYSVTVRDPLEELARYIEQIIVAYLDDTATAGRDPDILDKIEEFLIRTKSSLRLNRRKSFTISTADIRANGVEILGSCVGPVERRRDFLSKRIDAEESKLQLLHTLSRQEALLLLRASLQLNLAHLLRSLDPTGLEDLWQRYDELLYDTVRTIRGPPAHPLLYEVDESLERELVTLPPRLGGLGVLSHVERIPAARSASRDSAHHLISSFAGVEEPDDRSPQYLRHQALVDRRFRLLLGKLNPYQTARIAENASRFGKAWIASYPTMPSLRLRDSLVSAGLCYRALGVPSAPVCTLCRGSTGWGHEDTCSNLQPSRTIKHEAIKNSLIAAFRSIRGVYAGEEPSIANRPGTFNDIRAAGPPGSEFVPVDIDVNSTSLARGDLLKILDEAASSDIALLPDPLLPYKQAINRALERAAREKYKKQPPATLDSFAFVPFIVSAGGTLADTGESALRSWQGTMTEPAFGALTRAISVALLQAREPRFGTAEGRRRR</sequence>
<feature type="compositionally biased region" description="Low complexity" evidence="1">
    <location>
        <begin position="168"/>
        <end position="177"/>
    </location>
</feature>
<name>K1WL81_TRIAC</name>
<dbReference type="OrthoDB" id="3366083at2759"/>
<proteinExistence type="predicted"/>
<dbReference type="InParanoid" id="K1WL81"/>
<organism evidence="3 4">
    <name type="scientific">Trichosporon asahii var. asahii (strain CBS 8904)</name>
    <name type="common">Yeast</name>
    <dbReference type="NCBI Taxonomy" id="1220162"/>
    <lineage>
        <taxon>Eukaryota</taxon>
        <taxon>Fungi</taxon>
        <taxon>Dikarya</taxon>
        <taxon>Basidiomycota</taxon>
        <taxon>Agaricomycotina</taxon>
        <taxon>Tremellomycetes</taxon>
        <taxon>Trichosporonales</taxon>
        <taxon>Trichosporonaceae</taxon>
        <taxon>Trichosporon</taxon>
    </lineage>
</organism>
<dbReference type="STRING" id="1220162.K1WL81"/>
<keyword evidence="4" id="KW-1185">Reference proteome</keyword>
<dbReference type="OMA" id="SHVERIP"/>
<feature type="compositionally biased region" description="Pro residues" evidence="1">
    <location>
        <begin position="191"/>
        <end position="205"/>
    </location>
</feature>
<dbReference type="InterPro" id="IPR000477">
    <property type="entry name" value="RT_dom"/>
</dbReference>
<evidence type="ECO:0000313" key="3">
    <source>
        <dbReference type="EMBL" id="EKD01989.1"/>
    </source>
</evidence>
<gene>
    <name evidence="3" type="ORF">A1Q2_03689</name>
</gene>